<comment type="caution">
    <text evidence="1">The sequence shown here is derived from an EMBL/GenBank/DDBJ whole genome shotgun (WGS) entry which is preliminary data.</text>
</comment>
<dbReference type="AlphaFoldDB" id="A0A2M7QH65"/>
<evidence type="ECO:0000313" key="1">
    <source>
        <dbReference type="EMBL" id="PIY71659.1"/>
    </source>
</evidence>
<evidence type="ECO:0000313" key="2">
    <source>
        <dbReference type="Proteomes" id="UP000229401"/>
    </source>
</evidence>
<organism evidence="1 2">
    <name type="scientific">Candidatus Roizmanbacteria bacterium CG_4_10_14_0_8_um_filter_33_9</name>
    <dbReference type="NCBI Taxonomy" id="1974826"/>
    <lineage>
        <taxon>Bacteria</taxon>
        <taxon>Candidatus Roizmaniibacteriota</taxon>
    </lineage>
</organism>
<sequence>MKTEQEQFDENVWYVLNQIKVSKRLGSLFSNVKGVPYVTSAGINNAPLSDIDEIVVINYLVKKGVISILDKQDVMETRKEWEEKTRFGGFTYTLKLLEKFDDFFKSYQTKYEVGENSHKLVLRQETCEVMYITPNNSYKAIFRKHDTAYKLLFMMAQNPRKTFSSSDLCKKLDEEKNSDYKNNDGERRIRDLLKFIRKKLKLTEAKGDNKLFIVDNKNFGISCDIEIRK</sequence>
<reference evidence="2" key="1">
    <citation type="submission" date="2017-09" db="EMBL/GenBank/DDBJ databases">
        <title>Depth-based differentiation of microbial function through sediment-hosted aquifers and enrichment of novel symbionts in the deep terrestrial subsurface.</title>
        <authorList>
            <person name="Probst A.J."/>
            <person name="Ladd B."/>
            <person name="Jarett J.K."/>
            <person name="Geller-Mcgrath D.E."/>
            <person name="Sieber C.M.K."/>
            <person name="Emerson J.B."/>
            <person name="Anantharaman K."/>
            <person name="Thomas B.C."/>
            <person name="Malmstrom R."/>
            <person name="Stieglmeier M."/>
            <person name="Klingl A."/>
            <person name="Woyke T."/>
            <person name="Ryan C.M."/>
            <person name="Banfield J.F."/>
        </authorList>
    </citation>
    <scope>NUCLEOTIDE SEQUENCE [LARGE SCALE GENOMIC DNA]</scope>
</reference>
<dbReference type="Proteomes" id="UP000229401">
    <property type="component" value="Unassembled WGS sequence"/>
</dbReference>
<accession>A0A2M7QH65</accession>
<protein>
    <submittedName>
        <fullName evidence="1">Uncharacterized protein</fullName>
    </submittedName>
</protein>
<proteinExistence type="predicted"/>
<name>A0A2M7QH65_9BACT</name>
<dbReference type="EMBL" id="PFLI01000173">
    <property type="protein sequence ID" value="PIY71659.1"/>
    <property type="molecule type" value="Genomic_DNA"/>
</dbReference>
<gene>
    <name evidence="1" type="ORF">COY87_04995</name>
</gene>